<reference evidence="3 4" key="1">
    <citation type="submission" date="2015-04" db="EMBL/GenBank/DDBJ databases">
        <title>Draft genome sequence of bacteremic isolate Catabacter hongkongensis type strain HKU16T.</title>
        <authorList>
            <person name="Lau S.K."/>
            <person name="Teng J.L."/>
            <person name="Huang Y."/>
            <person name="Curreem S.O."/>
            <person name="Tsui S.K."/>
            <person name="Woo P.C."/>
        </authorList>
    </citation>
    <scope>NUCLEOTIDE SEQUENCE [LARGE SCALE GENOMIC DNA]</scope>
    <source>
        <strain evidence="3 4">HKU16</strain>
    </source>
</reference>
<comment type="caution">
    <text evidence="3">The sequence shown here is derived from an EMBL/GenBank/DDBJ whole genome shotgun (WGS) entry which is preliminary data.</text>
</comment>
<dbReference type="EMBL" id="LAYJ01000088">
    <property type="protein sequence ID" value="KKI50997.1"/>
    <property type="molecule type" value="Genomic_DNA"/>
</dbReference>
<evidence type="ECO:0000313" key="4">
    <source>
        <dbReference type="Proteomes" id="UP000034076"/>
    </source>
</evidence>
<dbReference type="RefSeq" id="WP_131924737.1">
    <property type="nucleotide sequence ID" value="NZ_LAYJ01000088.1"/>
</dbReference>
<feature type="chain" id="PRO_5038476604" evidence="2">
    <location>
        <begin position="22"/>
        <end position="163"/>
    </location>
</feature>
<proteinExistence type="predicted"/>
<feature type="region of interest" description="Disordered" evidence="1">
    <location>
        <begin position="32"/>
        <end position="69"/>
    </location>
</feature>
<dbReference type="AlphaFoldDB" id="A0A0M2NKN9"/>
<accession>A0A0M2NKN9</accession>
<evidence type="ECO:0000313" key="3">
    <source>
        <dbReference type="EMBL" id="KKI50997.1"/>
    </source>
</evidence>
<keyword evidence="2" id="KW-0732">Signal</keyword>
<organism evidence="3 4">
    <name type="scientific">Christensenella hongkongensis</name>
    <dbReference type="NCBI Taxonomy" id="270498"/>
    <lineage>
        <taxon>Bacteria</taxon>
        <taxon>Bacillati</taxon>
        <taxon>Bacillota</taxon>
        <taxon>Clostridia</taxon>
        <taxon>Christensenellales</taxon>
        <taxon>Christensenellaceae</taxon>
        <taxon>Christensenella</taxon>
    </lineage>
</organism>
<name>A0A0M2NKN9_9FIRM</name>
<feature type="compositionally biased region" description="Low complexity" evidence="1">
    <location>
        <begin position="32"/>
        <end position="63"/>
    </location>
</feature>
<gene>
    <name evidence="3" type="ORF">CHK_1384</name>
</gene>
<keyword evidence="4" id="KW-1185">Reference proteome</keyword>
<feature type="signal peptide" evidence="2">
    <location>
        <begin position="1"/>
        <end position="21"/>
    </location>
</feature>
<sequence length="163" mass="16930">MKKFGMIVLAVVLCTVLLAGCAVPVPVPVAAESQTPSASPSPSESASASPSPSVSAEPSAQESLAAGETDYMSWTGEDWSAATDEEKLEAAMVLLGKAGDKLVGEGFTKLMELAQSDESAKAEIEEGAKALITSIDEFFEMMPSATLSQLVEVMEAAVNNQQE</sequence>
<protein>
    <submittedName>
        <fullName evidence="3">Uncharacterized protein</fullName>
    </submittedName>
</protein>
<evidence type="ECO:0000256" key="2">
    <source>
        <dbReference type="SAM" id="SignalP"/>
    </source>
</evidence>
<dbReference type="PROSITE" id="PS51257">
    <property type="entry name" value="PROKAR_LIPOPROTEIN"/>
    <property type="match status" value="1"/>
</dbReference>
<dbReference type="STRING" id="270498.CHK_1384"/>
<dbReference type="Proteomes" id="UP000034076">
    <property type="component" value="Unassembled WGS sequence"/>
</dbReference>
<dbReference type="OrthoDB" id="10007945at2"/>
<evidence type="ECO:0000256" key="1">
    <source>
        <dbReference type="SAM" id="MobiDB-lite"/>
    </source>
</evidence>